<dbReference type="EMBL" id="AYXG01000227">
    <property type="protein sequence ID" value="EWC58832.1"/>
    <property type="molecule type" value="Genomic_DNA"/>
</dbReference>
<proteinExistence type="predicted"/>
<dbReference type="RefSeq" id="WP_146241332.1">
    <property type="nucleotide sequence ID" value="NZ_AYXG01000227.1"/>
</dbReference>
<evidence type="ECO:0000313" key="2">
    <source>
        <dbReference type="Proteomes" id="UP000019277"/>
    </source>
</evidence>
<accession>A0A8E2WXQ7</accession>
<evidence type="ECO:0000313" key="1">
    <source>
        <dbReference type="EMBL" id="EWC58832.1"/>
    </source>
</evidence>
<dbReference type="OrthoDB" id="5185819at2"/>
<protein>
    <submittedName>
        <fullName evidence="1">Uncharacterized protein</fullName>
    </submittedName>
</protein>
<dbReference type="AlphaFoldDB" id="W7IQ22"/>
<accession>W7IQ22</accession>
<dbReference type="Proteomes" id="UP000019277">
    <property type="component" value="Unassembled WGS sequence"/>
</dbReference>
<dbReference type="STRING" id="909613.UO65_5834"/>
<sequence length="90" mass="9671">MGTGRWPDFHREHLTVAAWREPGALEGETTTMSAPLPADRVAAALERVEGMAEVGRQYGAFGAEVEVPADAPALRRALALTGRDPSWRSA</sequence>
<keyword evidence="2" id="KW-1185">Reference proteome</keyword>
<reference evidence="1 2" key="1">
    <citation type="journal article" date="2014" name="Genome Announc.">
        <title>Draft Genome Sequence of the Antitrypanosomally Active Sponge-Associated Bacterium Actinokineospora sp. Strain EG49.</title>
        <authorList>
            <person name="Harjes J."/>
            <person name="Ryu T."/>
            <person name="Abdelmohsen U.R."/>
            <person name="Moitinho-Silva L."/>
            <person name="Horn H."/>
            <person name="Ravasi T."/>
            <person name="Hentschel U."/>
        </authorList>
    </citation>
    <scope>NUCLEOTIDE SEQUENCE [LARGE SCALE GENOMIC DNA]</scope>
    <source>
        <strain evidence="1 2">EG49</strain>
    </source>
</reference>
<gene>
    <name evidence="1" type="ORF">UO65_5834</name>
</gene>
<comment type="caution">
    <text evidence="1">The sequence shown here is derived from an EMBL/GenBank/DDBJ whole genome shotgun (WGS) entry which is preliminary data.</text>
</comment>
<name>W7IQ22_9PSEU</name>
<organism evidence="1 2">
    <name type="scientific">Actinokineospora spheciospongiae</name>
    <dbReference type="NCBI Taxonomy" id="909613"/>
    <lineage>
        <taxon>Bacteria</taxon>
        <taxon>Bacillati</taxon>
        <taxon>Actinomycetota</taxon>
        <taxon>Actinomycetes</taxon>
        <taxon>Pseudonocardiales</taxon>
        <taxon>Pseudonocardiaceae</taxon>
        <taxon>Actinokineospora</taxon>
    </lineage>
</organism>